<feature type="transmembrane region" description="Helical" evidence="6">
    <location>
        <begin position="44"/>
        <end position="70"/>
    </location>
</feature>
<keyword evidence="4 6" id="KW-1133">Transmembrane helix</keyword>
<sequence>MYGVLLLCGGLAGVTTVLFGFGGGFVVVPLMYTLLIAVHGPDSAAGLAAMHIAVATSTALMIFAASLATWRHHRRRTVQWHLGRPLVGYIAIGAVLGAAAAVSLSGDWVRWVFIVYLAITIADAILRPGFLHQATGDVRSMSRLVTAMIGTFIGTVAALLGVGGSVMTVPLMRRRGASMTAATAMANPLSLPMSVSGTATYILLSASDTALGPWYAVYVDLRALLALALAVGSWLGIRLASQWIGRIPDRLHAGVYLLLLTVVLVVMVVMH</sequence>
<feature type="transmembrane region" description="Helical" evidence="6">
    <location>
        <begin position="82"/>
        <end position="102"/>
    </location>
</feature>
<protein>
    <recommendedName>
        <fullName evidence="6">Probable membrane transporter protein</fullName>
    </recommendedName>
</protein>
<evidence type="ECO:0000256" key="4">
    <source>
        <dbReference type="ARBA" id="ARBA00022989"/>
    </source>
</evidence>
<comment type="subcellular location">
    <subcellularLocation>
        <location evidence="6">Cell membrane</location>
        <topology evidence="6">Multi-pass membrane protein</topology>
    </subcellularLocation>
    <subcellularLocation>
        <location evidence="1">Membrane</location>
        <topology evidence="1">Multi-pass membrane protein</topology>
    </subcellularLocation>
</comment>
<keyword evidence="3 6" id="KW-0812">Transmembrane</keyword>
<dbReference type="EMBL" id="JBHLVX010000024">
    <property type="protein sequence ID" value="MFC0267827.1"/>
    <property type="molecule type" value="Genomic_DNA"/>
</dbReference>
<keyword evidence="8" id="KW-1185">Reference proteome</keyword>
<feature type="transmembrane region" description="Helical" evidence="6">
    <location>
        <begin position="108"/>
        <end position="126"/>
    </location>
</feature>
<dbReference type="Proteomes" id="UP001589814">
    <property type="component" value="Unassembled WGS sequence"/>
</dbReference>
<dbReference type="PANTHER" id="PTHR43701">
    <property type="entry name" value="MEMBRANE TRANSPORTER PROTEIN MJ0441-RELATED"/>
    <property type="match status" value="1"/>
</dbReference>
<proteinExistence type="inferred from homology"/>
<dbReference type="RefSeq" id="WP_019953223.1">
    <property type="nucleotide sequence ID" value="NZ_JBHLVX010000024.1"/>
</dbReference>
<feature type="transmembrane region" description="Helical" evidence="6">
    <location>
        <begin position="253"/>
        <end position="270"/>
    </location>
</feature>
<comment type="caution">
    <text evidence="7">The sequence shown here is derived from an EMBL/GenBank/DDBJ whole genome shotgun (WGS) entry which is preliminary data.</text>
</comment>
<evidence type="ECO:0000256" key="6">
    <source>
        <dbReference type="RuleBase" id="RU363041"/>
    </source>
</evidence>
<feature type="transmembrane region" description="Helical" evidence="6">
    <location>
        <begin position="221"/>
        <end position="241"/>
    </location>
</feature>
<name>A0ABV6G2F5_9GAMM</name>
<keyword evidence="6" id="KW-1003">Cell membrane</keyword>
<dbReference type="PANTHER" id="PTHR43701:SF2">
    <property type="entry name" value="MEMBRANE TRANSPORTER PROTEIN YJNA-RELATED"/>
    <property type="match status" value="1"/>
</dbReference>
<evidence type="ECO:0000256" key="2">
    <source>
        <dbReference type="ARBA" id="ARBA00009142"/>
    </source>
</evidence>
<feature type="transmembrane region" description="Helical" evidence="6">
    <location>
        <begin position="147"/>
        <end position="169"/>
    </location>
</feature>
<organism evidence="7 8">
    <name type="scientific">Kushneria aurantia</name>
    <dbReference type="NCBI Taxonomy" id="504092"/>
    <lineage>
        <taxon>Bacteria</taxon>
        <taxon>Pseudomonadati</taxon>
        <taxon>Pseudomonadota</taxon>
        <taxon>Gammaproteobacteria</taxon>
        <taxon>Oceanospirillales</taxon>
        <taxon>Halomonadaceae</taxon>
        <taxon>Kushneria</taxon>
    </lineage>
</organism>
<evidence type="ECO:0000256" key="1">
    <source>
        <dbReference type="ARBA" id="ARBA00004141"/>
    </source>
</evidence>
<dbReference type="InterPro" id="IPR002781">
    <property type="entry name" value="TM_pro_TauE-like"/>
</dbReference>
<evidence type="ECO:0000313" key="8">
    <source>
        <dbReference type="Proteomes" id="UP001589814"/>
    </source>
</evidence>
<evidence type="ECO:0000256" key="5">
    <source>
        <dbReference type="ARBA" id="ARBA00023136"/>
    </source>
</evidence>
<evidence type="ECO:0000256" key="3">
    <source>
        <dbReference type="ARBA" id="ARBA00022692"/>
    </source>
</evidence>
<comment type="similarity">
    <text evidence="2 6">Belongs to the 4-toluene sulfonate uptake permease (TSUP) (TC 2.A.102) family.</text>
</comment>
<keyword evidence="5 6" id="KW-0472">Membrane</keyword>
<dbReference type="InterPro" id="IPR051598">
    <property type="entry name" value="TSUP/Inactive_protease-like"/>
</dbReference>
<reference evidence="7 8" key="1">
    <citation type="submission" date="2024-09" db="EMBL/GenBank/DDBJ databases">
        <authorList>
            <person name="Sun Q."/>
            <person name="Mori K."/>
        </authorList>
    </citation>
    <scope>NUCLEOTIDE SEQUENCE [LARGE SCALE GENOMIC DNA]</scope>
    <source>
        <strain evidence="7 8">CCM 7415</strain>
    </source>
</reference>
<gene>
    <name evidence="7" type="ORF">ACFFHW_07460</name>
</gene>
<accession>A0ABV6G2F5</accession>
<dbReference type="Pfam" id="PF01925">
    <property type="entry name" value="TauE"/>
    <property type="match status" value="1"/>
</dbReference>
<evidence type="ECO:0000313" key="7">
    <source>
        <dbReference type="EMBL" id="MFC0267827.1"/>
    </source>
</evidence>